<dbReference type="EMBL" id="FQXS01000009">
    <property type="protein sequence ID" value="SHH77980.1"/>
    <property type="molecule type" value="Genomic_DNA"/>
</dbReference>
<proteinExistence type="predicted"/>
<dbReference type="InterPro" id="IPR051928">
    <property type="entry name" value="NorD/CobT"/>
</dbReference>
<dbReference type="InterPro" id="IPR002035">
    <property type="entry name" value="VWF_A"/>
</dbReference>
<evidence type="ECO:0000256" key="1">
    <source>
        <dbReference type="SAM" id="MobiDB-lite"/>
    </source>
</evidence>
<feature type="domain" description="VWFA" evidence="2">
    <location>
        <begin position="569"/>
        <end position="750"/>
    </location>
</feature>
<dbReference type="CDD" id="cd01454">
    <property type="entry name" value="vWA_norD_type"/>
    <property type="match status" value="1"/>
</dbReference>
<dbReference type="PANTHER" id="PTHR41248:SF1">
    <property type="entry name" value="NORD PROTEIN"/>
    <property type="match status" value="1"/>
</dbReference>
<dbReference type="Proteomes" id="UP000184139">
    <property type="component" value="Unassembled WGS sequence"/>
</dbReference>
<gene>
    <name evidence="3" type="ORF">SAMN02745124_01856</name>
</gene>
<evidence type="ECO:0000313" key="4">
    <source>
        <dbReference type="Proteomes" id="UP000184139"/>
    </source>
</evidence>
<protein>
    <submittedName>
        <fullName evidence="3">Nitric oxide reductase NorD protein</fullName>
    </submittedName>
</protein>
<dbReference type="Gene3D" id="3.40.50.410">
    <property type="entry name" value="von Willebrand factor, type A domain"/>
    <property type="match status" value="1"/>
</dbReference>
<evidence type="ECO:0000259" key="2">
    <source>
        <dbReference type="PROSITE" id="PS50234"/>
    </source>
</evidence>
<dbReference type="PANTHER" id="PTHR41248">
    <property type="entry name" value="NORD PROTEIN"/>
    <property type="match status" value="1"/>
</dbReference>
<dbReference type="PROSITE" id="PS50234">
    <property type="entry name" value="VWFA"/>
    <property type="match status" value="1"/>
</dbReference>
<dbReference type="SUPFAM" id="SSF53300">
    <property type="entry name" value="vWA-like"/>
    <property type="match status" value="1"/>
</dbReference>
<dbReference type="STRING" id="1121409.SAMN02745124_01856"/>
<reference evidence="3 4" key="1">
    <citation type="submission" date="2016-11" db="EMBL/GenBank/DDBJ databases">
        <authorList>
            <person name="Jaros S."/>
            <person name="Januszkiewicz K."/>
            <person name="Wedrychowicz H."/>
        </authorList>
    </citation>
    <scope>NUCLEOTIDE SEQUENCE [LARGE SCALE GENOMIC DNA]</scope>
    <source>
        <strain evidence="3 4">DSM 9705</strain>
    </source>
</reference>
<accession>A0A1M5VS12</accession>
<evidence type="ECO:0000313" key="3">
    <source>
        <dbReference type="EMBL" id="SHH77980.1"/>
    </source>
</evidence>
<name>A0A1M5VS12_9BACT</name>
<sequence>MNEQACKERFYQLIHPSHPNEWEVEDLLGRLAGLPADRQEVLLDQVSPIWPVSHSLCLAFLEQGVRRIAVPDLLLADWVRALLQRYERDGLRGARTLLDDGGVKFLASREQSSAVTLEQIAPWLSLFVAGLAGEAMELTAGQTAATDTVTLRLPPEIDCAGDGTANTVLYKMVAAVHVGFVRQGTYRLVPGNNDLAAVRMRFDVTPPSGSRPSLAAYFALFPEPQLAADLFFIDECRRAMQWIESRLPGLARQWRSVFPELRQQLAVEPTSIGTAVSRLALAVLHDPFEPDRRGDPSGAAANPWPALLECYRQVADHGGAYRRPLILEMLGHHDFSGAAEQLETRRALVREAFVRQLGRLLADHHQQASEGNGGTADQVEATQIMLVEEGEQGQTTCRLVLHIDNENCQLPDELQALAAEILQDRGRIPAAYIAAAVGVAGGGVSSGHHDDADAAGPSPGPAPGARLVDEWDFRRNGYRKNWCAVYEKELPLVQSNFVAATLQNYHGVLLRLRRQFEMMRVDECFVGRQREGDELDLDAAVEARADRRASTAASDRLFIRLQRNERDLASLFLVDLSNSTRGWVGTVIKEALVVLCEAMAAAGDRYGIYGFSGMRRSRCELFPIKRLDEPYGEAVTRRIGSIAPREYTRLGPAIRRGAELLGTSDARTRLLVTLTDGKPEDYDDYKGEYAVEDTRKALLEARGSGLHAFGVTIDRQARDYLPRIFGSDHYLLIDQVQQLPLRMVDLYRHLTS</sequence>
<dbReference type="SMART" id="SM00327">
    <property type="entry name" value="VWA"/>
    <property type="match status" value="1"/>
</dbReference>
<feature type="region of interest" description="Disordered" evidence="1">
    <location>
        <begin position="444"/>
        <end position="464"/>
    </location>
</feature>
<keyword evidence="4" id="KW-1185">Reference proteome</keyword>
<dbReference type="InterPro" id="IPR036465">
    <property type="entry name" value="vWFA_dom_sf"/>
</dbReference>
<dbReference type="AlphaFoldDB" id="A0A1M5VS12"/>
<dbReference type="OrthoDB" id="9758211at2"/>
<dbReference type="RefSeq" id="WP_073375431.1">
    <property type="nucleotide sequence ID" value="NZ_FQXS01000009.1"/>
</dbReference>
<organism evidence="3 4">
    <name type="scientific">Desulfofustis glycolicus DSM 9705</name>
    <dbReference type="NCBI Taxonomy" id="1121409"/>
    <lineage>
        <taxon>Bacteria</taxon>
        <taxon>Pseudomonadati</taxon>
        <taxon>Thermodesulfobacteriota</taxon>
        <taxon>Desulfobulbia</taxon>
        <taxon>Desulfobulbales</taxon>
        <taxon>Desulfocapsaceae</taxon>
        <taxon>Desulfofustis</taxon>
    </lineage>
</organism>